<sequence>MMVSKVLLAVFFHSVFLFEHAQYTEYNTGDCKDPSSCIANEVSTQQMIIWLFHDVWSILRENFIAFMNLEVGKQRPWSSACEDLFENEGKRHSTKYHDLECSLECPKRAIYVHQPTPCSNKPYNPNYATYDSENFRLIQDSTILDRLLDFFGYQPPEDDPFVFKTLGSTFVPRDDSQNEFDFYRCFMLVFITAVVYLTFENYFNNLDYLGAPYDEVHLPHHNRLRGTHSWGIFRKN</sequence>
<gene>
    <name evidence="2" type="ORF">RF11_14906</name>
</gene>
<name>A0A0C2MNL9_THEKT</name>
<evidence type="ECO:0000313" key="2">
    <source>
        <dbReference type="EMBL" id="KII65965.1"/>
    </source>
</evidence>
<feature type="signal peptide" evidence="1">
    <location>
        <begin position="1"/>
        <end position="17"/>
    </location>
</feature>
<dbReference type="AlphaFoldDB" id="A0A0C2MNL9"/>
<comment type="caution">
    <text evidence="2">The sequence shown here is derived from an EMBL/GenBank/DDBJ whole genome shotgun (WGS) entry which is preliminary data.</text>
</comment>
<feature type="chain" id="PRO_5002152445" evidence="1">
    <location>
        <begin position="18"/>
        <end position="236"/>
    </location>
</feature>
<protein>
    <submittedName>
        <fullName evidence="2">Uncharacterized protein</fullName>
    </submittedName>
</protein>
<accession>A0A0C2MNL9</accession>
<proteinExistence type="predicted"/>
<evidence type="ECO:0000256" key="1">
    <source>
        <dbReference type="SAM" id="SignalP"/>
    </source>
</evidence>
<organism evidence="2 3">
    <name type="scientific">Thelohanellus kitauei</name>
    <name type="common">Myxosporean</name>
    <dbReference type="NCBI Taxonomy" id="669202"/>
    <lineage>
        <taxon>Eukaryota</taxon>
        <taxon>Metazoa</taxon>
        <taxon>Cnidaria</taxon>
        <taxon>Myxozoa</taxon>
        <taxon>Myxosporea</taxon>
        <taxon>Bivalvulida</taxon>
        <taxon>Platysporina</taxon>
        <taxon>Myxobolidae</taxon>
        <taxon>Thelohanellus</taxon>
    </lineage>
</organism>
<dbReference type="Proteomes" id="UP000031668">
    <property type="component" value="Unassembled WGS sequence"/>
</dbReference>
<reference evidence="2 3" key="1">
    <citation type="journal article" date="2014" name="Genome Biol. Evol.">
        <title>The genome of the myxosporean Thelohanellus kitauei shows adaptations to nutrient acquisition within its fish host.</title>
        <authorList>
            <person name="Yang Y."/>
            <person name="Xiong J."/>
            <person name="Zhou Z."/>
            <person name="Huo F."/>
            <person name="Miao W."/>
            <person name="Ran C."/>
            <person name="Liu Y."/>
            <person name="Zhang J."/>
            <person name="Feng J."/>
            <person name="Wang M."/>
            <person name="Wang M."/>
            <person name="Wang L."/>
            <person name="Yao B."/>
        </authorList>
    </citation>
    <scope>NUCLEOTIDE SEQUENCE [LARGE SCALE GENOMIC DNA]</scope>
    <source>
        <strain evidence="2">Wuqing</strain>
    </source>
</reference>
<keyword evidence="1" id="KW-0732">Signal</keyword>
<dbReference type="EMBL" id="JWZT01003648">
    <property type="protein sequence ID" value="KII65965.1"/>
    <property type="molecule type" value="Genomic_DNA"/>
</dbReference>
<evidence type="ECO:0000313" key="3">
    <source>
        <dbReference type="Proteomes" id="UP000031668"/>
    </source>
</evidence>
<keyword evidence="3" id="KW-1185">Reference proteome</keyword>